<evidence type="ECO:0000313" key="2">
    <source>
        <dbReference type="Proteomes" id="UP000800200"/>
    </source>
</evidence>
<proteinExistence type="predicted"/>
<evidence type="ECO:0000313" key="1">
    <source>
        <dbReference type="EMBL" id="KAF2188003.1"/>
    </source>
</evidence>
<keyword evidence="2" id="KW-1185">Reference proteome</keyword>
<dbReference type="OrthoDB" id="3344043at2759"/>
<accession>A0A6A6EA27</accession>
<dbReference type="EMBL" id="ML994625">
    <property type="protein sequence ID" value="KAF2188003.1"/>
    <property type="molecule type" value="Genomic_DNA"/>
</dbReference>
<protein>
    <submittedName>
        <fullName evidence="1">Uncharacterized protein</fullName>
    </submittedName>
</protein>
<reference evidence="1" key="1">
    <citation type="journal article" date="2020" name="Stud. Mycol.">
        <title>101 Dothideomycetes genomes: a test case for predicting lifestyles and emergence of pathogens.</title>
        <authorList>
            <person name="Haridas S."/>
            <person name="Albert R."/>
            <person name="Binder M."/>
            <person name="Bloem J."/>
            <person name="Labutti K."/>
            <person name="Salamov A."/>
            <person name="Andreopoulos B."/>
            <person name="Baker S."/>
            <person name="Barry K."/>
            <person name="Bills G."/>
            <person name="Bluhm B."/>
            <person name="Cannon C."/>
            <person name="Castanera R."/>
            <person name="Culley D."/>
            <person name="Daum C."/>
            <person name="Ezra D."/>
            <person name="Gonzalez J."/>
            <person name="Henrissat B."/>
            <person name="Kuo A."/>
            <person name="Liang C."/>
            <person name="Lipzen A."/>
            <person name="Lutzoni F."/>
            <person name="Magnuson J."/>
            <person name="Mondo S."/>
            <person name="Nolan M."/>
            <person name="Ohm R."/>
            <person name="Pangilinan J."/>
            <person name="Park H.-J."/>
            <person name="Ramirez L."/>
            <person name="Alfaro M."/>
            <person name="Sun H."/>
            <person name="Tritt A."/>
            <person name="Yoshinaga Y."/>
            <person name="Zwiers L.-H."/>
            <person name="Turgeon B."/>
            <person name="Goodwin S."/>
            <person name="Spatafora J."/>
            <person name="Crous P."/>
            <person name="Grigoriev I."/>
        </authorList>
    </citation>
    <scope>NUCLEOTIDE SEQUENCE</scope>
    <source>
        <strain evidence="1">CBS 207.26</strain>
    </source>
</reference>
<gene>
    <name evidence="1" type="ORF">K469DRAFT_628263</name>
</gene>
<dbReference type="Proteomes" id="UP000800200">
    <property type="component" value="Unassembled WGS sequence"/>
</dbReference>
<organism evidence="1 2">
    <name type="scientific">Zopfia rhizophila CBS 207.26</name>
    <dbReference type="NCBI Taxonomy" id="1314779"/>
    <lineage>
        <taxon>Eukaryota</taxon>
        <taxon>Fungi</taxon>
        <taxon>Dikarya</taxon>
        <taxon>Ascomycota</taxon>
        <taxon>Pezizomycotina</taxon>
        <taxon>Dothideomycetes</taxon>
        <taxon>Dothideomycetes incertae sedis</taxon>
        <taxon>Zopfiaceae</taxon>
        <taxon>Zopfia</taxon>
    </lineage>
</organism>
<dbReference type="AlphaFoldDB" id="A0A6A6EA27"/>
<sequence length="753" mass="83562">MSSGGLVPQGNFAQTGTLDWVRLGEGMISFSVKALSRMVNYGVDPFTILLGTQIAQQLPLGPRGERRVGDAISALRSYAGFSNTLLFGFGITSIPQLLGTHTEGLALVAVSAALSEVYHEDVAAKVLNEILLYQDPPRESTPSLQSWSRIVKACAGTFATTSFGKRAEMLMSLHPSETSMFSTGVAEQFDDSWRSRSSTRGIAEALINLGKVSRAELESITIVGGGDAGFLAAVAEWLFDMNIVIVDSNEKLLHFNSEPGSAIHARFVFRDRIHELPSRSIDLEAFRYPRKVVHLKDVSDIIFANDGNDEMLVSGRLEWSHCLSSAFGTAFEKLRGLKSNFGTALGCAARIFEAVAKAEPGIDFDTRKNWIYYTDAGSGHGYVQNLVYWFPELKVVETKIQEAAGFNYLDARNKYESGIAILASLCVCAHCTPTGGEQAPNRYCLVVVMETILKAALILSNVSVEPGLEPKRIGFDRLYQRQIEARSRDDDTRERMEKGLGPIVWVIEPEREDEVLYTVDHRMRLMIDGAMGLFTFLRELGDSSSCAFASGGICAYRKILGGLSIYDDFGCSLGRIHIIPGRVEWHGVAFDRIQDWYQDWSDAFRMEDGRINLDEMDFEDPSLLMEESLEKLSVTYRLSNSRQRILNIPPVYLANNALTAHGLVQCQHQHGCNRGIRAFNKDFDFQVQTFNGKEVSLYRAPNDRSVCAALVIADLLQPNYFVVRDDKCMECALQRAVAEVETANALLIVSYKV</sequence>
<name>A0A6A6EA27_9PEZI</name>